<feature type="domain" description="HpcH/HpaI aldolase/citrate lyase" evidence="4">
    <location>
        <begin position="8"/>
        <end position="231"/>
    </location>
</feature>
<comment type="cofactor">
    <cofactor evidence="1">
        <name>Mg(2+)</name>
        <dbReference type="ChEBI" id="CHEBI:18420"/>
    </cofactor>
</comment>
<evidence type="ECO:0000313" key="5">
    <source>
        <dbReference type="EMBL" id="MCS5732806.1"/>
    </source>
</evidence>
<comment type="caution">
    <text evidence="5">The sequence shown here is derived from an EMBL/GenBank/DDBJ whole genome shotgun (WGS) entry which is preliminary data.</text>
</comment>
<accession>A0ABT2H088</accession>
<name>A0ABT2H088_9MICO</name>
<reference evidence="5" key="1">
    <citation type="submission" date="2022-08" db="EMBL/GenBank/DDBJ databases">
        <authorList>
            <person name="Deng Y."/>
            <person name="Han X.-F."/>
            <person name="Zhang Y.-Q."/>
        </authorList>
    </citation>
    <scope>NUCLEOTIDE SEQUENCE</scope>
    <source>
        <strain evidence="5">CPCC 203386</strain>
    </source>
</reference>
<evidence type="ECO:0000256" key="2">
    <source>
        <dbReference type="ARBA" id="ARBA00022723"/>
    </source>
</evidence>
<keyword evidence="2" id="KW-0479">Metal-binding</keyword>
<dbReference type="GO" id="GO:0016829">
    <property type="term" value="F:lyase activity"/>
    <property type="evidence" value="ECO:0007669"/>
    <property type="project" value="UniProtKB-KW"/>
</dbReference>
<dbReference type="RefSeq" id="WP_259537461.1">
    <property type="nucleotide sequence ID" value="NZ_JANLCJ010000001.1"/>
</dbReference>
<dbReference type="InterPro" id="IPR015813">
    <property type="entry name" value="Pyrv/PenolPyrv_kinase-like_dom"/>
</dbReference>
<evidence type="ECO:0000313" key="6">
    <source>
        <dbReference type="Proteomes" id="UP001165586"/>
    </source>
</evidence>
<keyword evidence="5" id="KW-0456">Lyase</keyword>
<dbReference type="Proteomes" id="UP001165586">
    <property type="component" value="Unassembled WGS sequence"/>
</dbReference>
<dbReference type="PANTHER" id="PTHR32308:SF10">
    <property type="entry name" value="CITRATE LYASE SUBUNIT BETA"/>
    <property type="match status" value="1"/>
</dbReference>
<evidence type="ECO:0000259" key="4">
    <source>
        <dbReference type="Pfam" id="PF03328"/>
    </source>
</evidence>
<gene>
    <name evidence="5" type="ORF">N1032_03495</name>
</gene>
<dbReference type="InterPro" id="IPR005000">
    <property type="entry name" value="Aldolase/citrate-lyase_domain"/>
</dbReference>
<sequence length="289" mass="29967">MSAAPVTALYVPGDRPDRFGKAVATGVDVVILDLEDAVAGPAKAAARDNVMAWLEATAPDAPAFDAPAADAPAAPDAATRPIVQVRVNDGDDADLAALAALGAAARAGVELRLPKVESTPQLDRVHHLLPGMPVTALIETALGVERAAQIAVHPAVTRLGLGESDLASDLGTRAPEVLDHVRIRLLLAARSAGLPAPMLSAYPAIGDLDGLRLDTERGRRLGWFGRAAIHPSQLAVIAEVFRPQADELLWAREVIAAVSGGGVARLGNGDMVDQAMAGRARAILERAEH</sequence>
<dbReference type="Pfam" id="PF03328">
    <property type="entry name" value="HpcH_HpaI"/>
    <property type="match status" value="1"/>
</dbReference>
<protein>
    <submittedName>
        <fullName evidence="5">Aldolase/citrate lyase family protein</fullName>
    </submittedName>
</protein>
<dbReference type="EMBL" id="JANLCJ010000001">
    <property type="protein sequence ID" value="MCS5732806.1"/>
    <property type="molecule type" value="Genomic_DNA"/>
</dbReference>
<evidence type="ECO:0000256" key="3">
    <source>
        <dbReference type="ARBA" id="ARBA00022842"/>
    </source>
</evidence>
<organism evidence="5 6">
    <name type="scientific">Herbiconiux daphne</name>
    <dbReference type="NCBI Taxonomy" id="2970914"/>
    <lineage>
        <taxon>Bacteria</taxon>
        <taxon>Bacillati</taxon>
        <taxon>Actinomycetota</taxon>
        <taxon>Actinomycetes</taxon>
        <taxon>Micrococcales</taxon>
        <taxon>Microbacteriaceae</taxon>
        <taxon>Herbiconiux</taxon>
    </lineage>
</organism>
<proteinExistence type="predicted"/>
<evidence type="ECO:0000256" key="1">
    <source>
        <dbReference type="ARBA" id="ARBA00001946"/>
    </source>
</evidence>
<dbReference type="InterPro" id="IPR040442">
    <property type="entry name" value="Pyrv_kinase-like_dom_sf"/>
</dbReference>
<dbReference type="SUPFAM" id="SSF51621">
    <property type="entry name" value="Phosphoenolpyruvate/pyruvate domain"/>
    <property type="match status" value="1"/>
</dbReference>
<dbReference type="PIRSF" id="PIRSF015582">
    <property type="entry name" value="Cit_lyase_B"/>
    <property type="match status" value="1"/>
</dbReference>
<keyword evidence="3" id="KW-0460">Magnesium</keyword>
<dbReference type="PANTHER" id="PTHR32308">
    <property type="entry name" value="LYASE BETA SUBUNIT, PUTATIVE (AFU_ORTHOLOGUE AFUA_4G13030)-RELATED"/>
    <property type="match status" value="1"/>
</dbReference>
<dbReference type="Gene3D" id="3.20.20.60">
    <property type="entry name" value="Phosphoenolpyruvate-binding domains"/>
    <property type="match status" value="1"/>
</dbReference>
<dbReference type="InterPro" id="IPR011206">
    <property type="entry name" value="Citrate_lyase_beta/mcl1/mcl2"/>
</dbReference>
<keyword evidence="6" id="KW-1185">Reference proteome</keyword>